<accession>M1LX69</accession>
<dbReference type="Pfam" id="PF22016">
    <property type="entry name" value="DUF6933"/>
    <property type="match status" value="1"/>
</dbReference>
<dbReference type="SUPFAM" id="SSF159941">
    <property type="entry name" value="MM3350-like"/>
    <property type="match status" value="1"/>
</dbReference>
<dbReference type="PANTHER" id="PTHR41878:SF1">
    <property type="entry name" value="TNPR PROTEIN"/>
    <property type="match status" value="1"/>
</dbReference>
<sequence>MIIGCTKKLQDEIEPITQKRGIEEKELFSWSANLIKIKRRKAVIVVNDKNRFGFVLFGLKSKDFLKIDELILQGIKRSLKQLKIREEIIEQYLSDAGETVYTKTNGHKYVARLNKACELVGLFEDILDLDNVYQEEISIKLNYDLIKTDKSNYEHPCELILEDLKEVYGESVIKCEANSLLVKLDLGGYTAERRIVTPVDINFKKLHKILQIAFDWKDCHLHDFDIINEKGERELKIISEYEDEIDLYNPGCKVVLESEAYIRDYIKDEKIIKYSYDFGDGWEHEIIFEGEIVDYNRNHPFCVDGFGDGAPEDVGGIPGYEEFLEIMGNASHPEYKSMKIWAASQMYRKFDIDFVNRRLKYLELEL</sequence>
<organism evidence="3 4">
    <name type="scientific">Clostridium saccharoperbutylacetonicum N1-4(HMT)</name>
    <dbReference type="NCBI Taxonomy" id="931276"/>
    <lineage>
        <taxon>Bacteria</taxon>
        <taxon>Bacillati</taxon>
        <taxon>Bacillota</taxon>
        <taxon>Clostridia</taxon>
        <taxon>Eubacteriales</taxon>
        <taxon>Clostridiaceae</taxon>
        <taxon>Clostridium</taxon>
    </lineage>
</organism>
<evidence type="ECO:0000313" key="4">
    <source>
        <dbReference type="Proteomes" id="UP000011728"/>
    </source>
</evidence>
<dbReference type="eggNOG" id="COG1846">
    <property type="taxonomic scope" value="Bacteria"/>
</dbReference>
<dbReference type="RefSeq" id="WP_015394146.1">
    <property type="nucleotide sequence ID" value="NC_020291.1"/>
</dbReference>
<dbReference type="Pfam" id="PF07929">
    <property type="entry name" value="PRiA4_ORF3"/>
    <property type="match status" value="1"/>
</dbReference>
<evidence type="ECO:0000259" key="1">
    <source>
        <dbReference type="Pfam" id="PF07929"/>
    </source>
</evidence>
<protein>
    <submittedName>
        <fullName evidence="3">Plasmid pRiA4b ORF-3-like protein</fullName>
    </submittedName>
</protein>
<dbReference type="KEGG" id="csr:Cspa_c40820"/>
<dbReference type="PATRIC" id="fig|931276.5.peg.4115"/>
<dbReference type="InterPro" id="IPR012912">
    <property type="entry name" value="Plasmid_pRiA4b_Orf3-like"/>
</dbReference>
<keyword evidence="4" id="KW-1185">Reference proteome</keyword>
<dbReference type="HOGENOM" id="CLU_064304_0_0_9"/>
<dbReference type="InterPro" id="IPR024047">
    <property type="entry name" value="MM3350-like_sf"/>
</dbReference>
<proteinExistence type="predicted"/>
<dbReference type="Gene3D" id="3.10.290.30">
    <property type="entry name" value="MM3350-like"/>
    <property type="match status" value="1"/>
</dbReference>
<dbReference type="OrthoDB" id="9801392at2"/>
<gene>
    <name evidence="3" type="ORF">Cspa_c40820</name>
</gene>
<dbReference type="Proteomes" id="UP000011728">
    <property type="component" value="Chromosome"/>
</dbReference>
<dbReference type="AlphaFoldDB" id="M1LX69"/>
<feature type="domain" description="DUF6933" evidence="2">
    <location>
        <begin position="2"/>
        <end position="158"/>
    </location>
</feature>
<feature type="domain" description="Plasmid pRiA4b Orf3-like" evidence="1">
    <location>
        <begin position="179"/>
        <end position="357"/>
    </location>
</feature>
<dbReference type="EMBL" id="CP004121">
    <property type="protein sequence ID" value="AGF57835.1"/>
    <property type="molecule type" value="Genomic_DNA"/>
</dbReference>
<dbReference type="InterPro" id="IPR053864">
    <property type="entry name" value="DUF6933"/>
</dbReference>
<reference evidence="3 4" key="1">
    <citation type="submission" date="2013-02" db="EMBL/GenBank/DDBJ databases">
        <title>Genome sequence of Clostridium saccharoperbutylacetonicum N1-4(HMT).</title>
        <authorList>
            <person name="Poehlein A."/>
            <person name="Daniel R."/>
        </authorList>
    </citation>
    <scope>NUCLEOTIDE SEQUENCE [LARGE SCALE GENOMIC DNA]</scope>
    <source>
        <strain evidence="4">N1-4(HMT)</strain>
    </source>
</reference>
<name>M1LX69_9CLOT</name>
<evidence type="ECO:0000259" key="2">
    <source>
        <dbReference type="Pfam" id="PF22016"/>
    </source>
</evidence>
<dbReference type="PANTHER" id="PTHR41878">
    <property type="entry name" value="LEXA REPRESSOR-RELATED"/>
    <property type="match status" value="1"/>
</dbReference>
<evidence type="ECO:0000313" key="3">
    <source>
        <dbReference type="EMBL" id="AGF57835.1"/>
    </source>
</evidence>